<keyword evidence="3" id="KW-1185">Reference proteome</keyword>
<dbReference type="HOGENOM" id="CLU_503485_0_0_1"/>
<gene>
    <name evidence="2" type="ORF">JAAARDRAFT_228415</name>
</gene>
<dbReference type="AlphaFoldDB" id="A0A067QEC0"/>
<evidence type="ECO:0000313" key="3">
    <source>
        <dbReference type="Proteomes" id="UP000027265"/>
    </source>
</evidence>
<organism evidence="2 3">
    <name type="scientific">Jaapia argillacea MUCL 33604</name>
    <dbReference type="NCBI Taxonomy" id="933084"/>
    <lineage>
        <taxon>Eukaryota</taxon>
        <taxon>Fungi</taxon>
        <taxon>Dikarya</taxon>
        <taxon>Basidiomycota</taxon>
        <taxon>Agaricomycotina</taxon>
        <taxon>Agaricomycetes</taxon>
        <taxon>Agaricomycetidae</taxon>
        <taxon>Jaapiales</taxon>
        <taxon>Jaapiaceae</taxon>
        <taxon>Jaapia</taxon>
    </lineage>
</organism>
<evidence type="ECO:0000313" key="2">
    <source>
        <dbReference type="EMBL" id="KDQ64505.1"/>
    </source>
</evidence>
<dbReference type="InParanoid" id="A0A067QEC0"/>
<sequence>MSSPLATTMMCDGRTTSLQLAPELLFKIVDLVPLSSLLSLCLVCRHINVAATTALYDVLHLDSNAKMVRCCRTISHRKDIALVVKSLIIQGRSKLDNLSATFDDMDLESLRESLSPRVDRARLGSFYRVFNDALSQMSNLTHLELVGDDIDFKLVLQRCSFPDLKGFCFSADFCAELGVFLNNHLTLERLYLPSIFVPLALPRFPFSRLSVLYAPADFVRRQAPGSPMKSVDVTTFPVDTALEATLRSLARSTGPIEALSYGIVYWSRRFIIGISMVLPDIQFIDIEVAVNMLEDEDEVRFVSILKHIYPHIPFREKEWELYRELDVIMSSFTQLQTLIINAPRKPLRKKHRSMNDEYSTLQVWSERCPSLIQSALLCGVIWRRQAHRLWSPDYGHPWGPCWINRTWGSYTPIAETIWEHEYRRAVVEGEDSLYIKVKTMIASLWGNDFDESDPSGKGGKGKDVEKEGVDRIARDLMMNEMTAEEHTGGVQGDGTAEVEGDQVIEEREDNEVDYDEEGEVGKDMRPCLKLVHEQSSVRPLN</sequence>
<dbReference type="Proteomes" id="UP000027265">
    <property type="component" value="Unassembled WGS sequence"/>
</dbReference>
<name>A0A067QEC0_9AGAM</name>
<evidence type="ECO:0000256" key="1">
    <source>
        <dbReference type="SAM" id="MobiDB-lite"/>
    </source>
</evidence>
<reference evidence="3" key="1">
    <citation type="journal article" date="2014" name="Proc. Natl. Acad. Sci. U.S.A.">
        <title>Extensive sampling of basidiomycete genomes demonstrates inadequacy of the white-rot/brown-rot paradigm for wood decay fungi.</title>
        <authorList>
            <person name="Riley R."/>
            <person name="Salamov A.A."/>
            <person name="Brown D.W."/>
            <person name="Nagy L.G."/>
            <person name="Floudas D."/>
            <person name="Held B.W."/>
            <person name="Levasseur A."/>
            <person name="Lombard V."/>
            <person name="Morin E."/>
            <person name="Otillar R."/>
            <person name="Lindquist E.A."/>
            <person name="Sun H."/>
            <person name="LaButti K.M."/>
            <person name="Schmutz J."/>
            <person name="Jabbour D."/>
            <person name="Luo H."/>
            <person name="Baker S.E."/>
            <person name="Pisabarro A.G."/>
            <person name="Walton J.D."/>
            <person name="Blanchette R.A."/>
            <person name="Henrissat B."/>
            <person name="Martin F."/>
            <person name="Cullen D."/>
            <person name="Hibbett D.S."/>
            <person name="Grigoriev I.V."/>
        </authorList>
    </citation>
    <scope>NUCLEOTIDE SEQUENCE [LARGE SCALE GENOMIC DNA]</scope>
    <source>
        <strain evidence="3">MUCL 33604</strain>
    </source>
</reference>
<protein>
    <recommendedName>
        <fullName evidence="4">F-box domain-containing protein</fullName>
    </recommendedName>
</protein>
<feature type="compositionally biased region" description="Acidic residues" evidence="1">
    <location>
        <begin position="496"/>
        <end position="518"/>
    </location>
</feature>
<dbReference type="EMBL" id="KL197709">
    <property type="protein sequence ID" value="KDQ64505.1"/>
    <property type="molecule type" value="Genomic_DNA"/>
</dbReference>
<feature type="region of interest" description="Disordered" evidence="1">
    <location>
        <begin position="448"/>
        <end position="468"/>
    </location>
</feature>
<proteinExistence type="predicted"/>
<accession>A0A067QEC0</accession>
<dbReference type="OrthoDB" id="2862720at2759"/>
<feature type="region of interest" description="Disordered" evidence="1">
    <location>
        <begin position="483"/>
        <end position="523"/>
    </location>
</feature>
<evidence type="ECO:0008006" key="4">
    <source>
        <dbReference type="Google" id="ProtNLM"/>
    </source>
</evidence>